<name>K0WVS8_9BACT</name>
<comment type="caution">
    <text evidence="2">The sequence shown here is derived from an EMBL/GenBank/DDBJ whole genome shotgun (WGS) entry which is preliminary data.</text>
</comment>
<dbReference type="AlphaFoldDB" id="K0WVS8"/>
<evidence type="ECO:0000259" key="1">
    <source>
        <dbReference type="PROSITE" id="PS51725"/>
    </source>
</evidence>
<sequence>MKAKENAPLTTSSKVAVLFEVTPKKEYKETYLQLGAMLKSELTNMPGFISVERFLSLNEEGKLLSLSFWENEEAASNWRNKMNHRNCQKKGHDSLFEKYKISVAEVIRQYTKDDRQEAPEDSNRYLTTK</sequence>
<dbReference type="Gene3D" id="3.30.70.100">
    <property type="match status" value="1"/>
</dbReference>
<accession>K0WVS8</accession>
<dbReference type="OrthoDB" id="9798439at2"/>
<dbReference type="STRING" id="742726.HMPREF9448_02033"/>
<dbReference type="eggNOG" id="COG2329">
    <property type="taxonomic scope" value="Bacteria"/>
</dbReference>
<dbReference type="Proteomes" id="UP000006044">
    <property type="component" value="Unassembled WGS sequence"/>
</dbReference>
<proteinExistence type="predicted"/>
<dbReference type="RefSeq" id="WP_008862435.1">
    <property type="nucleotide sequence ID" value="NZ_CAXSNY010000007.1"/>
</dbReference>
<dbReference type="SUPFAM" id="SSF54909">
    <property type="entry name" value="Dimeric alpha+beta barrel"/>
    <property type="match status" value="1"/>
</dbReference>
<organism evidence="2 3">
    <name type="scientific">Barnesiella intestinihominis YIT 11860</name>
    <dbReference type="NCBI Taxonomy" id="742726"/>
    <lineage>
        <taxon>Bacteria</taxon>
        <taxon>Pseudomonadati</taxon>
        <taxon>Bacteroidota</taxon>
        <taxon>Bacteroidia</taxon>
        <taxon>Bacteroidales</taxon>
        <taxon>Barnesiellaceae</taxon>
        <taxon>Barnesiella</taxon>
    </lineage>
</organism>
<dbReference type="PATRIC" id="fig|742726.3.peg.2127"/>
<dbReference type="GeneID" id="77849251"/>
<gene>
    <name evidence="2" type="ORF">HMPREF9448_02033</name>
</gene>
<dbReference type="InterPro" id="IPR007138">
    <property type="entry name" value="ABM_dom"/>
</dbReference>
<protein>
    <recommendedName>
        <fullName evidence="1">ABM domain-containing protein</fullName>
    </recommendedName>
</protein>
<feature type="domain" description="ABM" evidence="1">
    <location>
        <begin position="13"/>
        <end position="103"/>
    </location>
</feature>
<dbReference type="EMBL" id="ADLE01000014">
    <property type="protein sequence ID" value="EJZ63377.1"/>
    <property type="molecule type" value="Genomic_DNA"/>
</dbReference>
<dbReference type="InterPro" id="IPR052936">
    <property type="entry name" value="Jasmonate_Hydroxylase-like"/>
</dbReference>
<reference evidence="2 3" key="1">
    <citation type="submission" date="2012-08" db="EMBL/GenBank/DDBJ databases">
        <title>The Genome Sequence of Barnesiella intestinihominis YIT 11860.</title>
        <authorList>
            <consortium name="The Broad Institute Genome Sequencing Platform"/>
            <person name="Earl A."/>
            <person name="Ward D."/>
            <person name="Feldgarden M."/>
            <person name="Gevers D."/>
            <person name="Morotomi M."/>
            <person name="Walker B."/>
            <person name="Young S.K."/>
            <person name="Zeng Q."/>
            <person name="Gargeya S."/>
            <person name="Fitzgerald M."/>
            <person name="Haas B."/>
            <person name="Abouelleil A."/>
            <person name="Alvarado L."/>
            <person name="Arachchi H.M."/>
            <person name="Berlin A.M."/>
            <person name="Chapman S.B."/>
            <person name="Goldberg J."/>
            <person name="Griggs A."/>
            <person name="Gujja S."/>
            <person name="Hansen M."/>
            <person name="Howarth C."/>
            <person name="Imamovic A."/>
            <person name="Larimer J."/>
            <person name="McCowen C."/>
            <person name="Montmayeur A."/>
            <person name="Murphy C."/>
            <person name="Neiman D."/>
            <person name="Pearson M."/>
            <person name="Priest M."/>
            <person name="Roberts A."/>
            <person name="Saif S."/>
            <person name="Shea T."/>
            <person name="Sisk P."/>
            <person name="Sykes S."/>
            <person name="Wortman J."/>
            <person name="Nusbaum C."/>
            <person name="Birren B."/>
        </authorList>
    </citation>
    <scope>NUCLEOTIDE SEQUENCE [LARGE SCALE GENOMIC DNA]</scope>
    <source>
        <strain evidence="2 3">YIT 11860</strain>
    </source>
</reference>
<dbReference type="Pfam" id="PF03992">
    <property type="entry name" value="ABM"/>
    <property type="match status" value="1"/>
</dbReference>
<dbReference type="PANTHER" id="PTHR37811">
    <property type="entry name" value="BLL5343 PROTEIN"/>
    <property type="match status" value="1"/>
</dbReference>
<evidence type="ECO:0000313" key="3">
    <source>
        <dbReference type="Proteomes" id="UP000006044"/>
    </source>
</evidence>
<evidence type="ECO:0000313" key="2">
    <source>
        <dbReference type="EMBL" id="EJZ63377.1"/>
    </source>
</evidence>
<dbReference type="HOGENOM" id="CLU_127039_0_1_10"/>
<keyword evidence="3" id="KW-1185">Reference proteome</keyword>
<dbReference type="PANTHER" id="PTHR37811:SF2">
    <property type="entry name" value="ABM DOMAIN-CONTAINING PROTEIN"/>
    <property type="match status" value="1"/>
</dbReference>
<dbReference type="PROSITE" id="PS51725">
    <property type="entry name" value="ABM"/>
    <property type="match status" value="1"/>
</dbReference>
<dbReference type="InterPro" id="IPR011008">
    <property type="entry name" value="Dimeric_a/b-barrel"/>
</dbReference>